<feature type="compositionally biased region" description="Low complexity" evidence="2">
    <location>
        <begin position="80"/>
        <end position="100"/>
    </location>
</feature>
<keyword evidence="5" id="KW-1185">Reference proteome</keyword>
<comment type="caution">
    <text evidence="4">The sequence shown here is derived from an EMBL/GenBank/DDBJ whole genome shotgun (WGS) entry which is preliminary data.</text>
</comment>
<dbReference type="InterPro" id="IPR006578">
    <property type="entry name" value="MADF-dom"/>
</dbReference>
<feature type="domain" description="BESS" evidence="3">
    <location>
        <begin position="185"/>
        <end position="224"/>
    </location>
</feature>
<gene>
    <name evidence="4" type="ORF">FWK35_00028932</name>
</gene>
<evidence type="ECO:0000256" key="2">
    <source>
        <dbReference type="SAM" id="MobiDB-lite"/>
    </source>
</evidence>
<dbReference type="InterPro" id="IPR004210">
    <property type="entry name" value="BESS_motif"/>
</dbReference>
<dbReference type="Pfam" id="PF02944">
    <property type="entry name" value="BESS"/>
    <property type="match status" value="1"/>
</dbReference>
<dbReference type="PROSITE" id="PS51031">
    <property type="entry name" value="BESS"/>
    <property type="match status" value="1"/>
</dbReference>
<dbReference type="PANTHER" id="PTHR12243:SF60">
    <property type="entry name" value="SI:CH211-15D5.12-RELATED"/>
    <property type="match status" value="1"/>
</dbReference>
<proteinExistence type="predicted"/>
<dbReference type="OrthoDB" id="6147983at2759"/>
<dbReference type="Pfam" id="PF10545">
    <property type="entry name" value="MADF_DNA_bdg"/>
    <property type="match status" value="1"/>
</dbReference>
<protein>
    <submittedName>
        <fullName evidence="4">BESS domain-containing protein</fullName>
    </submittedName>
</protein>
<keyword evidence="1" id="KW-0539">Nucleus</keyword>
<reference evidence="4 5" key="1">
    <citation type="submission" date="2019-08" db="EMBL/GenBank/DDBJ databases">
        <title>Whole genome of Aphis craccivora.</title>
        <authorList>
            <person name="Voronova N.V."/>
            <person name="Shulinski R.S."/>
            <person name="Bandarenka Y.V."/>
            <person name="Zhorov D.G."/>
            <person name="Warner D."/>
        </authorList>
    </citation>
    <scope>NUCLEOTIDE SEQUENCE [LARGE SCALE GENOMIC DNA]</scope>
    <source>
        <strain evidence="4">180601</strain>
        <tissue evidence="4">Whole Body</tissue>
    </source>
</reference>
<comment type="subcellular location">
    <subcellularLocation>
        <location evidence="1">Nucleus</location>
    </subcellularLocation>
</comment>
<dbReference type="GO" id="GO:0006357">
    <property type="term" value="P:regulation of transcription by RNA polymerase II"/>
    <property type="evidence" value="ECO:0007669"/>
    <property type="project" value="TreeGrafter"/>
</dbReference>
<dbReference type="GO" id="GO:0003677">
    <property type="term" value="F:DNA binding"/>
    <property type="evidence" value="ECO:0007669"/>
    <property type="project" value="InterPro"/>
</dbReference>
<sequence>MTSKKIITKGFEGTSSCIIPENSSLDIADCKERWKNLRGSYTRHLKSSIGPSGSATKSKRPYYLAEHMQFLQPFTKSRKSVSSMSNSNRPSSQISNNSSEDFIEESDSSVNVTETPEDEITSDNQYEPDGIQSKSSLCDGLFKPPNKHFKTSKQSISISDVNNSAYEYFQSKKNTSKIVHENKPQDPEVSFLMSVLPDFKEMNADQKRRFKIGILNLAGNILNENTYKPTLESFNNPTSSASSTMYIDQRSTRFEPSLNDQTSITYPSTDCTQNVLAEFLKYPTK</sequence>
<dbReference type="PANTHER" id="PTHR12243">
    <property type="entry name" value="MADF DOMAIN TRANSCRIPTION FACTOR"/>
    <property type="match status" value="1"/>
</dbReference>
<dbReference type="EMBL" id="VUJU01010557">
    <property type="protein sequence ID" value="KAF0713827.1"/>
    <property type="molecule type" value="Genomic_DNA"/>
</dbReference>
<evidence type="ECO:0000313" key="5">
    <source>
        <dbReference type="Proteomes" id="UP000478052"/>
    </source>
</evidence>
<evidence type="ECO:0000313" key="4">
    <source>
        <dbReference type="EMBL" id="KAF0713827.1"/>
    </source>
</evidence>
<dbReference type="AlphaFoldDB" id="A0A6G0VY53"/>
<dbReference type="InterPro" id="IPR039353">
    <property type="entry name" value="TF_Adf1"/>
</dbReference>
<evidence type="ECO:0000259" key="3">
    <source>
        <dbReference type="PROSITE" id="PS51031"/>
    </source>
</evidence>
<accession>A0A6G0VY53</accession>
<dbReference type="GO" id="GO:0005634">
    <property type="term" value="C:nucleus"/>
    <property type="evidence" value="ECO:0007669"/>
    <property type="project" value="UniProtKB-SubCell"/>
</dbReference>
<dbReference type="Proteomes" id="UP000478052">
    <property type="component" value="Unassembled WGS sequence"/>
</dbReference>
<dbReference type="GO" id="GO:0005667">
    <property type="term" value="C:transcription regulator complex"/>
    <property type="evidence" value="ECO:0007669"/>
    <property type="project" value="TreeGrafter"/>
</dbReference>
<name>A0A6G0VY53_APHCR</name>
<organism evidence="4 5">
    <name type="scientific">Aphis craccivora</name>
    <name type="common">Cowpea aphid</name>
    <dbReference type="NCBI Taxonomy" id="307492"/>
    <lineage>
        <taxon>Eukaryota</taxon>
        <taxon>Metazoa</taxon>
        <taxon>Ecdysozoa</taxon>
        <taxon>Arthropoda</taxon>
        <taxon>Hexapoda</taxon>
        <taxon>Insecta</taxon>
        <taxon>Pterygota</taxon>
        <taxon>Neoptera</taxon>
        <taxon>Paraneoptera</taxon>
        <taxon>Hemiptera</taxon>
        <taxon>Sternorrhyncha</taxon>
        <taxon>Aphidomorpha</taxon>
        <taxon>Aphidoidea</taxon>
        <taxon>Aphididae</taxon>
        <taxon>Aphidini</taxon>
        <taxon>Aphis</taxon>
        <taxon>Aphis</taxon>
    </lineage>
</organism>
<feature type="region of interest" description="Disordered" evidence="2">
    <location>
        <begin position="75"/>
        <end position="134"/>
    </location>
</feature>
<evidence type="ECO:0000256" key="1">
    <source>
        <dbReference type="PROSITE-ProRule" id="PRU00371"/>
    </source>
</evidence>